<dbReference type="EMBL" id="JARBJD010000080">
    <property type="protein sequence ID" value="KAK2954268.1"/>
    <property type="molecule type" value="Genomic_DNA"/>
</dbReference>
<evidence type="ECO:0000313" key="3">
    <source>
        <dbReference type="Proteomes" id="UP001281761"/>
    </source>
</evidence>
<comment type="caution">
    <text evidence="2">The sequence shown here is derived from an EMBL/GenBank/DDBJ whole genome shotgun (WGS) entry which is preliminary data.</text>
</comment>
<evidence type="ECO:0000313" key="2">
    <source>
        <dbReference type="EMBL" id="KAK2954268.1"/>
    </source>
</evidence>
<keyword evidence="3" id="KW-1185">Reference proteome</keyword>
<organism evidence="2 3">
    <name type="scientific">Blattamonas nauphoetae</name>
    <dbReference type="NCBI Taxonomy" id="2049346"/>
    <lineage>
        <taxon>Eukaryota</taxon>
        <taxon>Metamonada</taxon>
        <taxon>Preaxostyla</taxon>
        <taxon>Oxymonadida</taxon>
        <taxon>Blattamonas</taxon>
    </lineage>
</organism>
<dbReference type="Proteomes" id="UP001281761">
    <property type="component" value="Unassembled WGS sequence"/>
</dbReference>
<evidence type="ECO:0000256" key="1">
    <source>
        <dbReference type="SAM" id="MobiDB-lite"/>
    </source>
</evidence>
<proteinExistence type="predicted"/>
<feature type="region of interest" description="Disordered" evidence="1">
    <location>
        <begin position="140"/>
        <end position="176"/>
    </location>
</feature>
<accession>A0ABQ9XPC6</accession>
<gene>
    <name evidence="2" type="ORF">BLNAU_10767</name>
</gene>
<reference evidence="2 3" key="1">
    <citation type="journal article" date="2022" name="bioRxiv">
        <title>Genomics of Preaxostyla Flagellates Illuminates Evolutionary Transitions and the Path Towards Mitochondrial Loss.</title>
        <authorList>
            <person name="Novak L.V.F."/>
            <person name="Treitli S.C."/>
            <person name="Pyrih J."/>
            <person name="Halakuc P."/>
            <person name="Pipaliya S.V."/>
            <person name="Vacek V."/>
            <person name="Brzon O."/>
            <person name="Soukal P."/>
            <person name="Eme L."/>
            <person name="Dacks J.B."/>
            <person name="Karnkowska A."/>
            <person name="Elias M."/>
            <person name="Hampl V."/>
        </authorList>
    </citation>
    <scope>NUCLEOTIDE SEQUENCE [LARGE SCALE GENOMIC DNA]</scope>
    <source>
        <strain evidence="2">NAU3</strain>
        <tissue evidence="2">Gut</tissue>
    </source>
</reference>
<protein>
    <submittedName>
        <fullName evidence="2">Uncharacterized protein</fullName>
    </submittedName>
</protein>
<feature type="compositionally biased region" description="Polar residues" evidence="1">
    <location>
        <begin position="140"/>
        <end position="156"/>
    </location>
</feature>
<sequence>MDRPPSLFDLDDDDDGTIDLSLSLVVPELNDETSSLFTDASLLMPHSQRLDSHFKFQTLSNPKQALFFPSTKMGLNRSSIHRLGNENDIKSVLALNPHQSLFNSTFTLPDPSTNSSSPELTRLPFVLFPSDLSRFPSSRYSFGKSQVPKKSQSPTLSPLYPRRRRHKPDLFRPEEHSIKLPRESVPVALPRISPSEIPVGAYSREIHEPNEDISLENTPKDSFDEETKTFVDQLILKVLQGSVPDREINTTVDPATSSSQFVPTAIEGDKAIQARIQTLAVINSSSEL</sequence>
<name>A0ABQ9XPC6_9EUKA</name>